<dbReference type="Gene3D" id="1.10.506.10">
    <property type="entry name" value="GTPase Activation - p120gap, domain 1"/>
    <property type="match status" value="1"/>
</dbReference>
<dbReference type="PANTHER" id="PTHR10194:SF60">
    <property type="entry name" value="RAS GTPASE-ACTIVATING PROTEIN RASKOL"/>
    <property type="match status" value="1"/>
</dbReference>
<dbReference type="GO" id="GO:0007165">
    <property type="term" value="P:signal transduction"/>
    <property type="evidence" value="ECO:0007669"/>
    <property type="project" value="UniProtKB-ARBA"/>
</dbReference>
<dbReference type="Gene3D" id="3.40.525.10">
    <property type="entry name" value="CRAL-TRIO lipid binding domain"/>
    <property type="match status" value="1"/>
</dbReference>
<dbReference type="Proteomes" id="UP000195602">
    <property type="component" value="Unassembled WGS sequence"/>
</dbReference>
<accession>A0AA91PZA6</accession>
<dbReference type="InterPro" id="IPR001936">
    <property type="entry name" value="RasGAP_dom"/>
</dbReference>
<evidence type="ECO:0000313" key="4">
    <source>
        <dbReference type="Proteomes" id="UP000195602"/>
    </source>
</evidence>
<dbReference type="PROSITE" id="PS00509">
    <property type="entry name" value="RAS_GTPASE_ACTIV_1"/>
    <property type="match status" value="1"/>
</dbReference>
<dbReference type="InterPro" id="IPR039360">
    <property type="entry name" value="Ras_GTPase"/>
</dbReference>
<dbReference type="SUPFAM" id="SSF48371">
    <property type="entry name" value="ARM repeat"/>
    <property type="match status" value="1"/>
</dbReference>
<dbReference type="InterPro" id="IPR036865">
    <property type="entry name" value="CRAL-TRIO_dom_sf"/>
</dbReference>
<comment type="caution">
    <text evidence="3">The sequence shown here is derived from an EMBL/GenBank/DDBJ whole genome shotgun (WGS) entry which is preliminary data.</text>
</comment>
<evidence type="ECO:0000259" key="2">
    <source>
        <dbReference type="PROSITE" id="PS50018"/>
    </source>
</evidence>
<dbReference type="InterPro" id="IPR023152">
    <property type="entry name" value="RasGAP_CS"/>
</dbReference>
<dbReference type="PANTHER" id="PTHR10194">
    <property type="entry name" value="RAS GTPASE-ACTIVATING PROTEINS"/>
    <property type="match status" value="1"/>
</dbReference>
<dbReference type="KEGG" id="clus:A9F13_11g00748"/>
<name>A0AA91PZA6_CLALS</name>
<dbReference type="Pfam" id="PF00616">
    <property type="entry name" value="RasGAP"/>
    <property type="match status" value="1"/>
</dbReference>
<dbReference type="SMART" id="SM00323">
    <property type="entry name" value="RasGAP"/>
    <property type="match status" value="1"/>
</dbReference>
<evidence type="ECO:0000313" key="3">
    <source>
        <dbReference type="EMBL" id="OVF07738.1"/>
    </source>
</evidence>
<evidence type="ECO:0000256" key="1">
    <source>
        <dbReference type="ARBA" id="ARBA00022468"/>
    </source>
</evidence>
<protein>
    <submittedName>
        <fullName evidence="3">Ras GTPase activating protein</fullName>
    </submittedName>
</protein>
<dbReference type="EMBL" id="LYUB02000011">
    <property type="protein sequence ID" value="OVF07738.1"/>
    <property type="molecule type" value="Genomic_DNA"/>
</dbReference>
<reference evidence="3 4" key="1">
    <citation type="submission" date="2017-04" db="EMBL/GenBank/DDBJ databases">
        <title>Draft genome of the yeast Clavispora lusitaniae type strain CBS 6936.</title>
        <authorList>
            <person name="Durrens P."/>
            <person name="Klopp C."/>
            <person name="Biteau N."/>
            <person name="Fitton-Ouhabi V."/>
            <person name="Dementhon K."/>
            <person name="Accoceberry I."/>
            <person name="Sherman D.J."/>
            <person name="Noel T."/>
        </authorList>
    </citation>
    <scope>NUCLEOTIDE SEQUENCE [LARGE SCALE GENOMIC DNA]</scope>
    <source>
        <strain evidence="3 4">CBS 6936</strain>
    </source>
</reference>
<dbReference type="SUPFAM" id="SSF48350">
    <property type="entry name" value="GTPase activation domain, GAP"/>
    <property type="match status" value="1"/>
</dbReference>
<organism evidence="3 4">
    <name type="scientific">Clavispora lusitaniae</name>
    <name type="common">Candida lusitaniae</name>
    <dbReference type="NCBI Taxonomy" id="36911"/>
    <lineage>
        <taxon>Eukaryota</taxon>
        <taxon>Fungi</taxon>
        <taxon>Dikarya</taxon>
        <taxon>Ascomycota</taxon>
        <taxon>Saccharomycotina</taxon>
        <taxon>Pichiomycetes</taxon>
        <taxon>Metschnikowiaceae</taxon>
        <taxon>Clavispora</taxon>
    </lineage>
</organism>
<dbReference type="GO" id="GO:0005096">
    <property type="term" value="F:GTPase activator activity"/>
    <property type="evidence" value="ECO:0007669"/>
    <property type="project" value="UniProtKB-KW"/>
</dbReference>
<keyword evidence="1" id="KW-0343">GTPase activation</keyword>
<proteinExistence type="predicted"/>
<feature type="domain" description="Ras-GAP" evidence="2">
    <location>
        <begin position="1270"/>
        <end position="1454"/>
    </location>
</feature>
<dbReference type="InterPro" id="IPR008936">
    <property type="entry name" value="Rho_GTPase_activation_prot"/>
</dbReference>
<dbReference type="InterPro" id="IPR016024">
    <property type="entry name" value="ARM-type_fold"/>
</dbReference>
<dbReference type="PROSITE" id="PS50018">
    <property type="entry name" value="RAS_GTPASE_ACTIV_2"/>
    <property type="match status" value="1"/>
</dbReference>
<sequence>MTESLKASFIESLGSRLEALLPNRSGYSLDEVELNPQFISTVNLLLCCAKASPNNGNQNFVSEIIEVFVSLIEKLNIDPTTRRLRERDEKSLTSTLAVTKLLSALLRLNWDDTKTPEDFSMNNGVCYDYEIAHNPDCLDLYSCPPPPPLAINVSNYLDVLLSILSGEVNRHALAAIRRVRPETLSNPEYFVATSPEYSHEEMLSHIIAIDRYISIVLRYIAAANPHDYFAFLKRKVFAWSERNELIPTSAMQKYACSLRYLYCTPEITISHLRRTYTAIPFIRSTVWKELFLYYNSLNLQAQCVYRPDFYSKNIYPGSAAEQNCKLLFDFVVTVFDDQSVVAPSLSSWLVLPCVSDFDEFLPKPNKLKQSFNKRIKFLASLIRDARSANDLNCFECLIDIFYLGSRIPYVSGGVREFTARYLDETYTNLQKIRPKLNTDADQKRFSIVLVKFLVSAIVINKEKYVSHFFEVIKEKIDQLDDMRMDTSFCRDVQIYIRVIKELSEPASYSSVFEELMSELAPQLRELVLCLCQQLEDFDSARDLSSLSRSESSLKLASPKTLSPKISYQGSENNTPLEAAVSVSKGSSSGKTTVDSSFDKNNTGDISSIEPNLECVGIWEKILSDLLLVFTAAPQRFFICGTYDTKAPLEEVSSELFMFARHVSSPIGIACKFKSVVGTSILFDSACSLSMTLVRKDTKDLESTETRSCTTALIRIFVIQSTAEACACLSLVDPKFKSCFVFLNRFLQEINLSHNVTNASKMFGNDLIHRNCSSVVQSVEIILLLALCTHDVQFFSVAKIFMKWHILEMNKILQPALPSEENLFKTLGDILSDNLAFTGLVSLHKRIRSILMSARPTISLYRVWVLVYERWLKLVAEIPESGEESLVFRNFTGFLVCTSGCFFADSFAKAHPVEKEIIVSKVSSFFDKAIDLSDSDDLVTRVVIKEALSNEPHPDVFFMIGEKLTKVAASYIEAGVATEKAILYMEQMISITTAMVASSNDGSFTLTVVLPDFSELLVKFIEFVPNSVQQIKLKLRFCKFVHTVESSRSDFGFSGDYKTRNAFAKISLDWLEQALFGKTSSESDSSTYASLDLTSPASANPSIVSSSKTSEIEYLNVELASECSKALVLQLEYLILEVPEGTKEKNIKRSRNLIFSNYFSLFYKILQKHTSTSPSPLMIRSKYKIQTITDHVLKSISNVLQANGEVGMQFVLPLGYHENKKIRSFFLNIFADMLKSRKQHPTDEYSDEMVWMLAECYDVVGAVAFVASPAEHNLLATSLHGVFSYTSKLDVLFLTLLREEVSSISRSSDIFRRNSTLTRLMSIFAKEDGLPYLTVVLKPFIEKIVGRNIVFEVEKFSDAQQTDMFMEYLTLLVDTIVDSMNWVPESFKFVCTEIHTCIQEKFEDTAIIAVGSFMFLRFFCPAIVSPESFFDMPAIDSKVKRSLMQLVKVMQYIANGSLHSLKVPGLQDRSKELNLLNEKVVNFLKQLAVSPSKEKYPFHKITRKPYSSLRYFHKFLCTYCNAIKRRYILKELRSSSNVLSKRIQIWRRLDSCMLKMGGPKPYISLQGTNSYKVVDTSSNMNLSNSMYADFMAKVSAKNIEMAFEGSVVRSAVFNDGTPVIVVNFRYLRDIGYDVPTFVYLIFEAASRVWDNRFYIVNDFTQFFYLGVFGNSYVSILSNYAPPMFFKNCAKVFYFNLPRKKHMYFVDEVAKMRFSRFNKDCQLYFYSQADDPSVINSLCLGETTTSINHDVRAVFKDCKVYDEDKGEFTPVVLKLGRQWVQICFEKFSINYQGMTETTNPIEILLVSDLTKCDISDKTGDPNEFTLSLNRYNYEIVISSPHRQEVLRFLYFSMLRNSKPALEIADTQNSEDDDSQLYGKLLNIVFHGLLENDEEVRSAASNLFATIGSLFDFDVGIKPSHAHRVEYPVDTTAFVILISSFFAKKLNKISPKLLKAFFSNFEKLSTETRISGIMYISPWIDNVGDIFYLPDGPELVAEIVRQFCRITDQNPNIVPFLNERIWRKLLNETRLTSIIVDEILAYTIENKSDDSSWDSLISVISPSVEICGEIVSRLNKYIRNTQIDDSDIVLQSKLLEITVLVKVCTTLFFNSHVYGSLYLSDVFFFCTLFINNPSLEFGSDLQKLVVNTIQSFSGKPDLTAEQSKLIDSSIEFFSGQRAKMLFGLTSRERATMSDMIQFYNRSTAFESFCDTLQDFISKMGSADDRIRWMTRWSSLSMEIAFSKSYFRKRAVSGVATLARSGISDSTCGRVLKLLGNIMFDDLETFSTCAICYGQLESGLTTDSPYFALIVWAQIAFSLLEIPFTYQATAHCLTNALEKSTNTEAALEVFISQRCHLEPLLSSFEAKMNVKFLPKNLQLHFFFIICKGLTVSHFRHTSITCLKRVLRSKLANFGAETEIFCYAYLFVLYLSTSPTAFEEILNEVGFEDQEFITIGKDRLPKVVETFICQNDHEAMMTMLIVSYIFRSGSDATFSRKFIGFYCHLYTMSRELALSIFHIIEPRLHESMVNSSAVDLVNDLAMIEMALISDVSYSEIRAKKKIKETVEFYQFENFDRIGKFESSSVSSETKSYTLSKMIERILYKGMCSVIDGQRLEKF</sequence>
<gene>
    <name evidence="3" type="ORF">A9F13_11g00748</name>
</gene>